<feature type="compositionally biased region" description="Basic residues" evidence="1">
    <location>
        <begin position="24"/>
        <end position="36"/>
    </location>
</feature>
<accession>A0A163JF13</accession>
<evidence type="ECO:0000313" key="3">
    <source>
        <dbReference type="Proteomes" id="UP000078561"/>
    </source>
</evidence>
<name>A0A163JF13_ABSGL</name>
<evidence type="ECO:0000256" key="1">
    <source>
        <dbReference type="SAM" id="MobiDB-lite"/>
    </source>
</evidence>
<organism evidence="2">
    <name type="scientific">Absidia glauca</name>
    <name type="common">Pin mould</name>
    <dbReference type="NCBI Taxonomy" id="4829"/>
    <lineage>
        <taxon>Eukaryota</taxon>
        <taxon>Fungi</taxon>
        <taxon>Fungi incertae sedis</taxon>
        <taxon>Mucoromycota</taxon>
        <taxon>Mucoromycotina</taxon>
        <taxon>Mucoromycetes</taxon>
        <taxon>Mucorales</taxon>
        <taxon>Cunninghamellaceae</taxon>
        <taxon>Absidia</taxon>
    </lineage>
</organism>
<feature type="region of interest" description="Disordered" evidence="1">
    <location>
        <begin position="24"/>
        <end position="47"/>
    </location>
</feature>
<dbReference type="EMBL" id="LT553497">
    <property type="protein sequence ID" value="SAM00986.1"/>
    <property type="molecule type" value="Genomic_DNA"/>
</dbReference>
<dbReference type="Proteomes" id="UP000078561">
    <property type="component" value="Unassembled WGS sequence"/>
</dbReference>
<keyword evidence="3" id="KW-1185">Reference proteome</keyword>
<dbReference type="AlphaFoldDB" id="A0A163JF13"/>
<sequence length="102" mass="12854">MRRLDHIQKTLKCDLRQWSSRHRYRRHRYRRRHRRSESKDEKKMKDVKIIVSHGKQEMKRMLRRGRVLPFVRRRSSFVVIVRSAMIKWRWKNKSGEEAKKKQ</sequence>
<proteinExistence type="predicted"/>
<dbReference type="InParanoid" id="A0A163JF13"/>
<gene>
    <name evidence="2" type="primary">ABSGL_06722.1 scaffold 8661</name>
</gene>
<protein>
    <submittedName>
        <fullName evidence="2">Uncharacterized protein</fullName>
    </submittedName>
</protein>
<evidence type="ECO:0000313" key="2">
    <source>
        <dbReference type="EMBL" id="SAM00986.1"/>
    </source>
</evidence>
<reference evidence="2" key="1">
    <citation type="submission" date="2016-04" db="EMBL/GenBank/DDBJ databases">
        <authorList>
            <person name="Evans L.H."/>
            <person name="Alamgir A."/>
            <person name="Owens N."/>
            <person name="Weber N.D."/>
            <person name="Virtaneva K."/>
            <person name="Barbian K."/>
            <person name="Babar A."/>
            <person name="Rosenke K."/>
        </authorList>
    </citation>
    <scope>NUCLEOTIDE SEQUENCE [LARGE SCALE GENOMIC DNA]</scope>
    <source>
        <strain evidence="2">CBS 101.48</strain>
    </source>
</reference>
<feature type="compositionally biased region" description="Basic and acidic residues" evidence="1">
    <location>
        <begin position="37"/>
        <end position="47"/>
    </location>
</feature>